<accession>A0AAU9CQC8</accession>
<reference evidence="3 4" key="1">
    <citation type="submission" date="2021-12" db="EMBL/GenBank/DDBJ databases">
        <title>Genome sequencing of bacteria with rrn-lacking chromosome and rrn-plasmid.</title>
        <authorList>
            <person name="Anda M."/>
            <person name="Iwasaki W."/>
        </authorList>
    </citation>
    <scope>NUCLEOTIDE SEQUENCE [LARGE SCALE GENOMIC DNA]</scope>
    <source>
        <strain evidence="3 4">DSM 100852</strain>
    </source>
</reference>
<evidence type="ECO:0000313" key="4">
    <source>
        <dbReference type="Proteomes" id="UP001348817"/>
    </source>
</evidence>
<evidence type="ECO:0000256" key="2">
    <source>
        <dbReference type="SAM" id="SignalP"/>
    </source>
</evidence>
<dbReference type="InterPro" id="IPR021345">
    <property type="entry name" value="DUF2961"/>
</dbReference>
<evidence type="ECO:0000313" key="3">
    <source>
        <dbReference type="EMBL" id="BDD10167.1"/>
    </source>
</evidence>
<proteinExistence type="predicted"/>
<keyword evidence="2" id="KW-0732">Signal</keyword>
<feature type="signal peptide" evidence="2">
    <location>
        <begin position="1"/>
        <end position="27"/>
    </location>
</feature>
<name>A0AAU9CQC8_9BACT</name>
<gene>
    <name evidence="3" type="ORF">FUAX_25990</name>
</gene>
<organism evidence="3 4">
    <name type="scientific">Fulvitalea axinellae</name>
    <dbReference type="NCBI Taxonomy" id="1182444"/>
    <lineage>
        <taxon>Bacteria</taxon>
        <taxon>Pseudomonadati</taxon>
        <taxon>Bacteroidota</taxon>
        <taxon>Cytophagia</taxon>
        <taxon>Cytophagales</taxon>
        <taxon>Persicobacteraceae</taxon>
        <taxon>Fulvitalea</taxon>
    </lineage>
</organism>
<dbReference type="AlphaFoldDB" id="A0AAU9CQC8"/>
<dbReference type="Proteomes" id="UP001348817">
    <property type="component" value="Chromosome"/>
</dbReference>
<protein>
    <recommendedName>
        <fullName evidence="5">DUF2961 domain-containing protein</fullName>
    </recommendedName>
</protein>
<dbReference type="Pfam" id="PF11175">
    <property type="entry name" value="DUF2961"/>
    <property type="match status" value="1"/>
</dbReference>
<dbReference type="KEGG" id="fax:FUAX_25990"/>
<evidence type="ECO:0008006" key="5">
    <source>
        <dbReference type="Google" id="ProtNLM"/>
    </source>
</evidence>
<evidence type="ECO:0000256" key="1">
    <source>
        <dbReference type="SAM" id="MobiDB-lite"/>
    </source>
</evidence>
<sequence>MKFLSISATKSFVAFCSAFLVSAGLFAQGGAVSLESLLREMANRDALASWPEVPYTTGQASSYDRNSKTNNPEDGADAQSRWGKGWFANKDFSHYIRTEDNNGRREDVMLDVKGPGAIVRFWNTLGGNAYKYGGIIRVYIDGNPTPAIEMHNKNLLGSDGLVGEPFSYMAPKEAENPVWRGRNLFLPIPYQKSCKVTFDGHGKYAHQKGWSAMYYALNYRTYPAGTRVESFTMEALNQARELVKETGERLTKYGAPRGEKLAASVKDHTLAPGKYYRARLKGSSAVKELAVKIKADNMEQALRSTVLEISFDGEKTVWCPLGQFFGTGYQIKPHSTFNVAMDSAGLMTARWTMPFRKKADLRVRNYGDQPVILEKVEVRTDDWEWNENSMYFCASWKELRSIKTDYRRDGNYVEVKGKGVLVGDNLTLFNTHPDWWGEGDEKIYVDGETFPSHFGTGTEDYYGYAWCRPQFFSYPFHSQPTGAGNKAVGITSNNRYRGLDAVPFTSSLKFDMEIWHPFEKPMTYSPACFWYARPGAERNVQPDPEGVKLPVTMKKEDVINSL</sequence>
<dbReference type="RefSeq" id="WP_338391740.1">
    <property type="nucleotide sequence ID" value="NZ_AP025314.1"/>
</dbReference>
<feature type="region of interest" description="Disordered" evidence="1">
    <location>
        <begin position="56"/>
        <end position="81"/>
    </location>
</feature>
<keyword evidence="4" id="KW-1185">Reference proteome</keyword>
<dbReference type="EMBL" id="AP025314">
    <property type="protein sequence ID" value="BDD10167.1"/>
    <property type="molecule type" value="Genomic_DNA"/>
</dbReference>
<dbReference type="Gene3D" id="2.60.120.1390">
    <property type="match status" value="2"/>
</dbReference>
<feature type="chain" id="PRO_5043437408" description="DUF2961 domain-containing protein" evidence="2">
    <location>
        <begin position="28"/>
        <end position="562"/>
    </location>
</feature>
<feature type="compositionally biased region" description="Polar residues" evidence="1">
    <location>
        <begin position="56"/>
        <end position="72"/>
    </location>
</feature>